<sequence>MDDTYLLQKCFYYVGSVVMTHAVAPVFQVLALEVLAQTDKL</sequence>
<evidence type="ECO:0000313" key="3">
    <source>
        <dbReference type="EMBL" id="RMT25476.1"/>
    </source>
</evidence>
<dbReference type="EMBL" id="RBRD01000234">
    <property type="protein sequence ID" value="RMQ33888.1"/>
    <property type="molecule type" value="Genomic_DNA"/>
</dbReference>
<keyword evidence="1" id="KW-1133">Transmembrane helix</keyword>
<evidence type="ECO:0000256" key="1">
    <source>
        <dbReference type="SAM" id="Phobius"/>
    </source>
</evidence>
<organism evidence="2 5">
    <name type="scientific">Pseudomonas amygdali pv. mori</name>
    <dbReference type="NCBI Taxonomy" id="34065"/>
    <lineage>
        <taxon>Bacteria</taxon>
        <taxon>Pseudomonadati</taxon>
        <taxon>Pseudomonadota</taxon>
        <taxon>Gammaproteobacteria</taxon>
        <taxon>Pseudomonadales</taxon>
        <taxon>Pseudomonadaceae</taxon>
        <taxon>Pseudomonas</taxon>
        <taxon>Pseudomonas amygdali</taxon>
    </lineage>
</organism>
<evidence type="ECO:0000313" key="5">
    <source>
        <dbReference type="Proteomes" id="UP000279553"/>
    </source>
</evidence>
<reference evidence="4 5" key="1">
    <citation type="submission" date="2018-08" db="EMBL/GenBank/DDBJ databases">
        <title>Recombination of ecologically and evolutionarily significant loci maintains genetic cohesion in the Pseudomonas syringae species complex.</title>
        <authorList>
            <person name="Dillon M."/>
            <person name="Thakur S."/>
            <person name="Almeida R.N.D."/>
            <person name="Weir B.S."/>
            <person name="Guttman D.S."/>
        </authorList>
    </citation>
    <scope>NUCLEOTIDE SEQUENCE [LARGE SCALE GENOMIC DNA]</scope>
    <source>
        <strain evidence="2 5">ICMP 535</strain>
        <strain evidence="3 4">ICMP 6941</strain>
    </source>
</reference>
<keyword evidence="1" id="KW-0812">Transmembrane</keyword>
<evidence type="ECO:0000313" key="2">
    <source>
        <dbReference type="EMBL" id="RMQ33888.1"/>
    </source>
</evidence>
<dbReference type="EMBL" id="RBTD01000065">
    <property type="protein sequence ID" value="RMT25476.1"/>
    <property type="molecule type" value="Genomic_DNA"/>
</dbReference>
<evidence type="ECO:0000313" key="4">
    <source>
        <dbReference type="Proteomes" id="UP000276194"/>
    </source>
</evidence>
<dbReference type="AlphaFoldDB" id="A0A3M4KXF8"/>
<gene>
    <name evidence="3" type="ORF">ALP52_102657</name>
    <name evidence="2" type="ORF">ALQ05_102130</name>
</gene>
<dbReference type="Proteomes" id="UP000279553">
    <property type="component" value="Unassembled WGS sequence"/>
</dbReference>
<dbReference type="Proteomes" id="UP000276194">
    <property type="component" value="Unassembled WGS sequence"/>
</dbReference>
<feature type="transmembrane region" description="Helical" evidence="1">
    <location>
        <begin position="12"/>
        <end position="36"/>
    </location>
</feature>
<name>A0A3M4KXF8_PSEA0</name>
<accession>A0A3M4KXF8</accession>
<keyword evidence="1" id="KW-0472">Membrane</keyword>
<proteinExistence type="predicted"/>
<comment type="caution">
    <text evidence="2">The sequence shown here is derived from an EMBL/GenBank/DDBJ whole genome shotgun (WGS) entry which is preliminary data.</text>
</comment>
<protein>
    <submittedName>
        <fullName evidence="2">Uncharacterized protein</fullName>
    </submittedName>
</protein>